<gene>
    <name evidence="3" type="ORF">DF223_12975</name>
</gene>
<protein>
    <submittedName>
        <fullName evidence="3">Polyketide cyclase</fullName>
    </submittedName>
</protein>
<dbReference type="Gene3D" id="3.30.530.20">
    <property type="match status" value="1"/>
</dbReference>
<dbReference type="InterPro" id="IPR013538">
    <property type="entry name" value="ASHA1/2-like_C"/>
</dbReference>
<evidence type="ECO:0000256" key="1">
    <source>
        <dbReference type="ARBA" id="ARBA00006817"/>
    </source>
</evidence>
<evidence type="ECO:0000313" key="4">
    <source>
        <dbReference type="Proteomes" id="UP000244962"/>
    </source>
</evidence>
<evidence type="ECO:0000259" key="2">
    <source>
        <dbReference type="Pfam" id="PF08327"/>
    </source>
</evidence>
<dbReference type="CDD" id="cd07826">
    <property type="entry name" value="SRPBCC_CalC_Aha1-like_9"/>
    <property type="match status" value="1"/>
</dbReference>
<dbReference type="InterPro" id="IPR023393">
    <property type="entry name" value="START-like_dom_sf"/>
</dbReference>
<comment type="caution">
    <text evidence="3">The sequence shown here is derived from an EMBL/GenBank/DDBJ whole genome shotgun (WGS) entry which is preliminary data.</text>
</comment>
<accession>A0A2U1TC75</accession>
<dbReference type="SUPFAM" id="SSF55961">
    <property type="entry name" value="Bet v1-like"/>
    <property type="match status" value="1"/>
</dbReference>
<organism evidence="3 4">
    <name type="scientific">Mycetocola zhujimingii</name>
    <dbReference type="NCBI Taxonomy" id="2079792"/>
    <lineage>
        <taxon>Bacteria</taxon>
        <taxon>Bacillati</taxon>
        <taxon>Actinomycetota</taxon>
        <taxon>Actinomycetes</taxon>
        <taxon>Micrococcales</taxon>
        <taxon>Microbacteriaceae</taxon>
        <taxon>Mycetocola</taxon>
    </lineage>
</organism>
<evidence type="ECO:0000313" key="3">
    <source>
        <dbReference type="EMBL" id="PWC06491.1"/>
    </source>
</evidence>
<reference evidence="4" key="1">
    <citation type="submission" date="2018-04" db="EMBL/GenBank/DDBJ databases">
        <authorList>
            <person name="Liu S."/>
            <person name="Wang Z."/>
            <person name="Li J."/>
        </authorList>
    </citation>
    <scope>NUCLEOTIDE SEQUENCE [LARGE SCALE GENOMIC DNA]</scope>
    <source>
        <strain evidence="4">622</strain>
    </source>
</reference>
<dbReference type="EMBL" id="QEFB01000013">
    <property type="protein sequence ID" value="PWC06491.1"/>
    <property type="molecule type" value="Genomic_DNA"/>
</dbReference>
<comment type="similarity">
    <text evidence="1">Belongs to the AHA1 family.</text>
</comment>
<dbReference type="Pfam" id="PF08327">
    <property type="entry name" value="AHSA1"/>
    <property type="match status" value="1"/>
</dbReference>
<name>A0A2U1TC75_9MICO</name>
<proteinExistence type="inferred from homology"/>
<dbReference type="RefSeq" id="WP_108963474.1">
    <property type="nucleotide sequence ID" value="NZ_QEFB01000013.1"/>
</dbReference>
<dbReference type="AlphaFoldDB" id="A0A2U1TC75"/>
<keyword evidence="4" id="KW-1185">Reference proteome</keyword>
<feature type="domain" description="Activator of Hsp90 ATPase homologue 1/2-like C-terminal" evidence="2">
    <location>
        <begin position="23"/>
        <end position="154"/>
    </location>
</feature>
<dbReference type="Proteomes" id="UP000244962">
    <property type="component" value="Unassembled WGS sequence"/>
</dbReference>
<sequence length="160" mass="17963">MTNPTTITVPDGVPFIEIVREFDAPLEAVYRAHIERELVMQWLGPRGYVMDIERWDIQAGGGYRYAHRVDGEAYWFNGVVHSASPEKGIVQTFEYEGFPGAISLEFLNFEDVGNGRTRVTGHSVYPRLENRDGMVESGMDKGVTEGYEQLDELLATSISA</sequence>